<dbReference type="Proteomes" id="UP000283269">
    <property type="component" value="Unassembled WGS sequence"/>
</dbReference>
<evidence type="ECO:0000313" key="15">
    <source>
        <dbReference type="Proteomes" id="UP000283269"/>
    </source>
</evidence>
<sequence>MPLLAQLPLTDAEELDIANKVQSAKNFQQICAIFGYRHEEHVVTTDDGYLLLLQRILARESSASSSPTQGRRRVVYVQHGLCTNSEMFMRVTDARKCIPLVLAERGYDVWMGNNRGNKYSRNHLHKNVDSPDFWDFCIDDFARYDIPTSIDYVLNLTGQAKISYVGFSQGTAQAFAALSIHPDLNDRIDVFVALAPIMLPAGYSFSYLDSFVKRDPSVIYRLFGRKSMISWVAMWQSILPAFILHRCVDVALIYLLGFYNKNITPTQKIAGYNNIYCSSSVKAVVHWSQIMRNSVFSTYEDGTGNAASLTRYPTQKITTPIVLIYGDHDSLFDLETVLKHLPQNVTCRRLHDYEHLDVLWGGKVHEDVIPKVLDALASYS</sequence>
<dbReference type="InParanoid" id="A0A409VNE3"/>
<comment type="caution">
    <text evidence="14">The sequence shown here is derived from an EMBL/GenBank/DDBJ whole genome shotgun (WGS) entry which is preliminary data.</text>
</comment>
<evidence type="ECO:0000256" key="2">
    <source>
        <dbReference type="ARBA" id="ARBA00010701"/>
    </source>
</evidence>
<keyword evidence="8" id="KW-0443">Lipid metabolism</keyword>
<keyword evidence="15" id="KW-1185">Reference proteome</keyword>
<evidence type="ECO:0000256" key="1">
    <source>
        <dbReference type="ARBA" id="ARBA00004167"/>
    </source>
</evidence>
<keyword evidence="7" id="KW-1133">Transmembrane helix</keyword>
<keyword evidence="10" id="KW-0325">Glycoprotein</keyword>
<dbReference type="FunFam" id="3.40.50.1820:FF:000095">
    <property type="entry name" value="Triglyceride lipase-cholesterol esterase"/>
    <property type="match status" value="1"/>
</dbReference>
<dbReference type="EMBL" id="NHYD01003969">
    <property type="protein sequence ID" value="PPQ67792.1"/>
    <property type="molecule type" value="Genomic_DNA"/>
</dbReference>
<protein>
    <recommendedName>
        <fullName evidence="11">Lipase</fullName>
    </recommendedName>
</protein>
<comment type="subcellular location">
    <subcellularLocation>
        <location evidence="1">Membrane</location>
        <topology evidence="1">Single-pass membrane protein</topology>
    </subcellularLocation>
</comment>
<evidence type="ECO:0000259" key="13">
    <source>
        <dbReference type="Pfam" id="PF00561"/>
    </source>
</evidence>
<dbReference type="STRING" id="93625.A0A409VNE3"/>
<evidence type="ECO:0000256" key="10">
    <source>
        <dbReference type="ARBA" id="ARBA00023180"/>
    </source>
</evidence>
<evidence type="ECO:0000256" key="12">
    <source>
        <dbReference type="PIRSR" id="PIRSR000862-1"/>
    </source>
</evidence>
<gene>
    <name evidence="14" type="ORF">CVT25_009096</name>
</gene>
<organism evidence="14 15">
    <name type="scientific">Psilocybe cyanescens</name>
    <dbReference type="NCBI Taxonomy" id="93625"/>
    <lineage>
        <taxon>Eukaryota</taxon>
        <taxon>Fungi</taxon>
        <taxon>Dikarya</taxon>
        <taxon>Basidiomycota</taxon>
        <taxon>Agaricomycotina</taxon>
        <taxon>Agaricomycetes</taxon>
        <taxon>Agaricomycetidae</taxon>
        <taxon>Agaricales</taxon>
        <taxon>Agaricineae</taxon>
        <taxon>Strophariaceae</taxon>
        <taxon>Psilocybe</taxon>
    </lineage>
</organism>
<evidence type="ECO:0000256" key="3">
    <source>
        <dbReference type="ARBA" id="ARBA00022692"/>
    </source>
</evidence>
<dbReference type="GO" id="GO:0016042">
    <property type="term" value="P:lipid catabolic process"/>
    <property type="evidence" value="ECO:0007669"/>
    <property type="project" value="UniProtKB-KW"/>
</dbReference>
<evidence type="ECO:0000256" key="7">
    <source>
        <dbReference type="ARBA" id="ARBA00022989"/>
    </source>
</evidence>
<comment type="similarity">
    <text evidence="2 11">Belongs to the AB hydrolase superfamily. Lipase family.</text>
</comment>
<dbReference type="GO" id="GO:0016788">
    <property type="term" value="F:hydrolase activity, acting on ester bonds"/>
    <property type="evidence" value="ECO:0007669"/>
    <property type="project" value="InterPro"/>
</dbReference>
<reference evidence="14 15" key="1">
    <citation type="journal article" date="2018" name="Evol. Lett.">
        <title>Horizontal gene cluster transfer increased hallucinogenic mushroom diversity.</title>
        <authorList>
            <person name="Reynolds H.T."/>
            <person name="Vijayakumar V."/>
            <person name="Gluck-Thaler E."/>
            <person name="Korotkin H.B."/>
            <person name="Matheny P.B."/>
            <person name="Slot J.C."/>
        </authorList>
    </citation>
    <scope>NUCLEOTIDE SEQUENCE [LARGE SCALE GENOMIC DNA]</scope>
    <source>
        <strain evidence="14 15">2631</strain>
    </source>
</reference>
<dbReference type="InterPro" id="IPR025483">
    <property type="entry name" value="Lipase_euk"/>
</dbReference>
<evidence type="ECO:0000256" key="6">
    <source>
        <dbReference type="ARBA" id="ARBA00022963"/>
    </source>
</evidence>
<proteinExistence type="inferred from homology"/>
<dbReference type="OrthoDB" id="9974421at2759"/>
<dbReference type="InterPro" id="IPR000073">
    <property type="entry name" value="AB_hydrolase_1"/>
</dbReference>
<accession>A0A409VNE3</accession>
<feature type="active site" description="Charge relay system" evidence="12">
    <location>
        <position position="329"/>
    </location>
</feature>
<feature type="active site" description="Charge relay system" evidence="12">
    <location>
        <position position="355"/>
    </location>
</feature>
<keyword evidence="5 11" id="KW-0378">Hydrolase</keyword>
<keyword evidence="3" id="KW-0812">Transmembrane</keyword>
<name>A0A409VNE3_PSICY</name>
<evidence type="ECO:0000256" key="9">
    <source>
        <dbReference type="ARBA" id="ARBA00023136"/>
    </source>
</evidence>
<dbReference type="SUPFAM" id="SSF53474">
    <property type="entry name" value="alpha/beta-Hydrolases"/>
    <property type="match status" value="1"/>
</dbReference>
<evidence type="ECO:0000256" key="8">
    <source>
        <dbReference type="ARBA" id="ARBA00023098"/>
    </source>
</evidence>
<dbReference type="GO" id="GO:0016020">
    <property type="term" value="C:membrane"/>
    <property type="evidence" value="ECO:0007669"/>
    <property type="project" value="UniProtKB-SubCell"/>
</dbReference>
<evidence type="ECO:0000256" key="4">
    <source>
        <dbReference type="ARBA" id="ARBA00022729"/>
    </source>
</evidence>
<feature type="active site" description="Nucleophile" evidence="12">
    <location>
        <position position="168"/>
    </location>
</feature>
<keyword evidence="4" id="KW-0732">Signal</keyword>
<dbReference type="PANTHER" id="PTHR11005">
    <property type="entry name" value="LYSOSOMAL ACID LIPASE-RELATED"/>
    <property type="match status" value="1"/>
</dbReference>
<dbReference type="PIRSF" id="PIRSF000862">
    <property type="entry name" value="Steryl_ester_lip"/>
    <property type="match status" value="1"/>
</dbReference>
<evidence type="ECO:0000313" key="14">
    <source>
        <dbReference type="EMBL" id="PPQ67792.1"/>
    </source>
</evidence>
<dbReference type="InterPro" id="IPR029058">
    <property type="entry name" value="AB_hydrolase_fold"/>
</dbReference>
<evidence type="ECO:0000256" key="5">
    <source>
        <dbReference type="ARBA" id="ARBA00022801"/>
    </source>
</evidence>
<keyword evidence="6 11" id="KW-0442">Lipid degradation</keyword>
<feature type="domain" description="AB hydrolase-1" evidence="13">
    <location>
        <begin position="74"/>
        <end position="200"/>
    </location>
</feature>
<dbReference type="AlphaFoldDB" id="A0A409VNE3"/>
<dbReference type="Gene3D" id="3.40.50.1820">
    <property type="entry name" value="alpha/beta hydrolase"/>
    <property type="match status" value="1"/>
</dbReference>
<dbReference type="Pfam" id="PF00561">
    <property type="entry name" value="Abhydrolase_1"/>
    <property type="match status" value="1"/>
</dbReference>
<evidence type="ECO:0000256" key="11">
    <source>
        <dbReference type="PIRNR" id="PIRNR000862"/>
    </source>
</evidence>
<keyword evidence="9" id="KW-0472">Membrane</keyword>